<name>A0ACA9YB25_9ASCO</name>
<reference evidence="1" key="1">
    <citation type="submission" date="2022-06" db="EMBL/GenBank/DDBJ databases">
        <authorList>
            <person name="Legras J.-L."/>
            <person name="Devillers H."/>
            <person name="Grondin C."/>
        </authorList>
    </citation>
    <scope>NUCLEOTIDE SEQUENCE</scope>
    <source>
        <strain evidence="1">CLIB 1444</strain>
    </source>
</reference>
<organism evidence="1 2">
    <name type="scientific">[Candida] jaroonii</name>
    <dbReference type="NCBI Taxonomy" id="467808"/>
    <lineage>
        <taxon>Eukaryota</taxon>
        <taxon>Fungi</taxon>
        <taxon>Dikarya</taxon>
        <taxon>Ascomycota</taxon>
        <taxon>Saccharomycotina</taxon>
        <taxon>Pichiomycetes</taxon>
        <taxon>Debaryomycetaceae</taxon>
        <taxon>Yamadazyma</taxon>
    </lineage>
</organism>
<evidence type="ECO:0000313" key="1">
    <source>
        <dbReference type="EMBL" id="CAH6722255.1"/>
    </source>
</evidence>
<evidence type="ECO:0000313" key="2">
    <source>
        <dbReference type="Proteomes" id="UP001152531"/>
    </source>
</evidence>
<proteinExistence type="predicted"/>
<dbReference type="Proteomes" id="UP001152531">
    <property type="component" value="Unassembled WGS sequence"/>
</dbReference>
<keyword evidence="2" id="KW-1185">Reference proteome</keyword>
<protein>
    <submittedName>
        <fullName evidence="1">Uncharacterized protein</fullName>
    </submittedName>
</protein>
<comment type="caution">
    <text evidence="1">The sequence shown here is derived from an EMBL/GenBank/DDBJ whole genome shotgun (WGS) entry which is preliminary data.</text>
</comment>
<sequence length="206" mass="24378">MPVFKIRTVPYKWEEVQDIVKTNQLEKFARSQEGSDKYLKFKKLVASSNLTVFKYLLINQLQWGKQSEIEDLKDEEIKIISKSNNFKEGEDLKILMNDFPYNFDTGIFHLCIWTKFRIPTDPESSVGDISLKTRQLIEKYLHKTFDKYVEWDNLLWFKNWESLQSVKNLSHVHVLVHGLSQKDLDELLYSPGQPLTEEEVEEVLCQ</sequence>
<dbReference type="EMBL" id="CALSDN010000008">
    <property type="protein sequence ID" value="CAH6722255.1"/>
    <property type="molecule type" value="Genomic_DNA"/>
</dbReference>
<gene>
    <name evidence="1" type="ORF">CLIB1444_08S05336</name>
</gene>
<accession>A0ACA9YB25</accession>